<keyword evidence="5" id="KW-0547">Nucleotide-binding</keyword>
<keyword evidence="10" id="KW-1185">Reference proteome</keyword>
<gene>
    <name evidence="9" type="ORF">D9Q98_004102</name>
</gene>
<dbReference type="SUPFAM" id="SSF103365">
    <property type="entry name" value="Hypothetical protein PH1602"/>
    <property type="match status" value="1"/>
</dbReference>
<dbReference type="EC" id="6.5.1.8" evidence="2"/>
<reference evidence="9" key="2">
    <citation type="submission" date="2020-11" db="EMBL/GenBank/DDBJ databases">
        <authorList>
            <person name="Cecchin M."/>
            <person name="Marcolungo L."/>
            <person name="Rossato M."/>
            <person name="Girolomoni L."/>
            <person name="Cosentino E."/>
            <person name="Cuine S."/>
            <person name="Li-Beisson Y."/>
            <person name="Delledonne M."/>
            <person name="Ballottari M."/>
        </authorList>
    </citation>
    <scope>NUCLEOTIDE SEQUENCE</scope>
    <source>
        <strain evidence="9">211/11P</strain>
        <tissue evidence="9">Whole cell</tissue>
    </source>
</reference>
<evidence type="ECO:0000256" key="5">
    <source>
        <dbReference type="ARBA" id="ARBA00022741"/>
    </source>
</evidence>
<evidence type="ECO:0000313" key="10">
    <source>
        <dbReference type="Proteomes" id="UP001055712"/>
    </source>
</evidence>
<dbReference type="PANTHER" id="PTHR43749">
    <property type="entry name" value="RNA-SPLICING LIGASE RTCB"/>
    <property type="match status" value="1"/>
</dbReference>
<dbReference type="InterPro" id="IPR001233">
    <property type="entry name" value="RtcB"/>
</dbReference>
<dbReference type="InterPro" id="IPR052915">
    <property type="entry name" value="RtcB-like"/>
</dbReference>
<dbReference type="Pfam" id="PF01139">
    <property type="entry name" value="RtcB"/>
    <property type="match status" value="1"/>
</dbReference>
<keyword evidence="6" id="KW-0342">GTP-binding</keyword>
<dbReference type="GO" id="GO:0003909">
    <property type="term" value="F:DNA ligase activity"/>
    <property type="evidence" value="ECO:0007669"/>
    <property type="project" value="TreeGrafter"/>
</dbReference>
<evidence type="ECO:0000256" key="6">
    <source>
        <dbReference type="ARBA" id="ARBA00023134"/>
    </source>
</evidence>
<comment type="caution">
    <text evidence="9">The sequence shown here is derived from an EMBL/GenBank/DDBJ whole genome shotgun (WGS) entry which is preliminary data.</text>
</comment>
<keyword evidence="7" id="KW-0464">Manganese</keyword>
<evidence type="ECO:0000256" key="3">
    <source>
        <dbReference type="ARBA" id="ARBA00022598"/>
    </source>
</evidence>
<dbReference type="AlphaFoldDB" id="A0A9D4TR79"/>
<dbReference type="GO" id="GO:0006281">
    <property type="term" value="P:DNA repair"/>
    <property type="evidence" value="ECO:0007669"/>
    <property type="project" value="TreeGrafter"/>
</dbReference>
<dbReference type="EMBL" id="SIDB01000005">
    <property type="protein sequence ID" value="KAI3432553.1"/>
    <property type="molecule type" value="Genomic_DNA"/>
</dbReference>
<dbReference type="GO" id="GO:0006396">
    <property type="term" value="P:RNA processing"/>
    <property type="evidence" value="ECO:0007669"/>
    <property type="project" value="InterPro"/>
</dbReference>
<evidence type="ECO:0000256" key="2">
    <source>
        <dbReference type="ARBA" id="ARBA00012726"/>
    </source>
</evidence>
<keyword evidence="3" id="KW-0436">Ligase</keyword>
<comment type="catalytic activity">
    <reaction evidence="8">
        <text>a 3'-end 3'-phospho-ribonucleotide-RNA + a 5'-end dephospho-ribonucleoside-RNA + GTP = a ribonucleotidyl-ribonucleotide-RNA + GMP + diphosphate</text>
        <dbReference type="Rhea" id="RHEA:68076"/>
        <dbReference type="Rhea" id="RHEA-COMP:10463"/>
        <dbReference type="Rhea" id="RHEA-COMP:13936"/>
        <dbReference type="Rhea" id="RHEA-COMP:17355"/>
        <dbReference type="ChEBI" id="CHEBI:33019"/>
        <dbReference type="ChEBI" id="CHEBI:37565"/>
        <dbReference type="ChEBI" id="CHEBI:58115"/>
        <dbReference type="ChEBI" id="CHEBI:83062"/>
        <dbReference type="ChEBI" id="CHEBI:138284"/>
        <dbReference type="ChEBI" id="CHEBI:173118"/>
        <dbReference type="EC" id="6.5.1.8"/>
    </reaction>
</comment>
<name>A0A9D4TR79_CHLVU</name>
<proteinExistence type="predicted"/>
<dbReference type="GO" id="GO:0030145">
    <property type="term" value="F:manganese ion binding"/>
    <property type="evidence" value="ECO:0007669"/>
    <property type="project" value="TreeGrafter"/>
</dbReference>
<evidence type="ECO:0000256" key="7">
    <source>
        <dbReference type="ARBA" id="ARBA00023211"/>
    </source>
</evidence>
<protein>
    <recommendedName>
        <fullName evidence="2">3'-phosphate/5'-hydroxy nucleic acid ligase</fullName>
        <ecNumber evidence="2">6.5.1.8</ecNumber>
    </recommendedName>
</protein>
<dbReference type="InterPro" id="IPR036025">
    <property type="entry name" value="RtcB-like_sf"/>
</dbReference>
<reference evidence="9" key="1">
    <citation type="journal article" date="2019" name="Plant J.">
        <title>Chlorella vulgaris genome assembly and annotation reveals the molecular basis for metabolic acclimation to high light conditions.</title>
        <authorList>
            <person name="Cecchin M."/>
            <person name="Marcolungo L."/>
            <person name="Rossato M."/>
            <person name="Girolomoni L."/>
            <person name="Cosentino E."/>
            <person name="Cuine S."/>
            <person name="Li-Beisson Y."/>
            <person name="Delledonne M."/>
            <person name="Ballottari M."/>
        </authorList>
    </citation>
    <scope>NUCLEOTIDE SEQUENCE</scope>
    <source>
        <strain evidence="9">211/11P</strain>
    </source>
</reference>
<dbReference type="Gene3D" id="3.90.1860.10">
    <property type="entry name" value="tRNA-splicing ligase RtcB"/>
    <property type="match status" value="1"/>
</dbReference>
<dbReference type="PANTHER" id="PTHR43749:SF2">
    <property type="entry name" value="RNA-SPLICING LIGASE RTCB"/>
    <property type="match status" value="1"/>
</dbReference>
<sequence length="564" mass="61351">MSGACLLKTLGYDEHSDVAKTELAFEVDGLVVTSDGPSVWRIDVGLSSWRLESKVVLNDDDLKMCAHIVARMAPVGSTARLQADAHRAGTVFIGLVLNFEDTRIPVNLVSADIGCGLTLVPVVDRQGRHLTEKPGDNKEYHSYVLACIRRSLKRGKIAEKGLTPNEFLKQASAFYGDSELETWLHEMTYVLDSVGIDYGGDVLGYIGRFCQSLGSSGNHFFEVAVDKHDAYYCVVHSGSRALGAMVYSAIAWACRATADGYEIATGALAEFYTRAYDALNKFAKLNRVICAVAVLDNLGLETSAHGLRDAFKKSKLFAPAVAECPDDPAVMELMGGLTHNGLKSFVNDADRTVMYVMSKGAIAVSRRASSAIVALRAGEGCVAFTLVDPCCPWREVPTAQAAALGYTPVLEANGGIVFAGHGAGRTQSATQTEKQSSFQDLEEFFEQHDMVGNIAPGVLGDNPAKAYKPSAEILQHLPLDDACTWSYLRTRVAHKEGLCYKRHVVEQCAAHIQATDYEANRLLALVHDLNLVRGAVPEDEMERRVAKRDEVMGQLEAKYRPHIA</sequence>
<evidence type="ECO:0000313" key="9">
    <source>
        <dbReference type="EMBL" id="KAI3432553.1"/>
    </source>
</evidence>
<dbReference type="GO" id="GO:0170057">
    <property type="term" value="F:RNA ligase (GTP) activity"/>
    <property type="evidence" value="ECO:0007669"/>
    <property type="project" value="UniProtKB-EC"/>
</dbReference>
<dbReference type="GO" id="GO:0042245">
    <property type="term" value="P:RNA repair"/>
    <property type="evidence" value="ECO:0007669"/>
    <property type="project" value="TreeGrafter"/>
</dbReference>
<comment type="cofactor">
    <cofactor evidence="1">
        <name>Mn(2+)</name>
        <dbReference type="ChEBI" id="CHEBI:29035"/>
    </cofactor>
</comment>
<evidence type="ECO:0000256" key="8">
    <source>
        <dbReference type="ARBA" id="ARBA00047746"/>
    </source>
</evidence>
<evidence type="ECO:0000256" key="1">
    <source>
        <dbReference type="ARBA" id="ARBA00001936"/>
    </source>
</evidence>
<dbReference type="GO" id="GO:0005525">
    <property type="term" value="F:GTP binding"/>
    <property type="evidence" value="ECO:0007669"/>
    <property type="project" value="UniProtKB-KW"/>
</dbReference>
<accession>A0A9D4TR79</accession>
<keyword evidence="4" id="KW-0479">Metal-binding</keyword>
<organism evidence="9 10">
    <name type="scientific">Chlorella vulgaris</name>
    <name type="common">Green alga</name>
    <dbReference type="NCBI Taxonomy" id="3077"/>
    <lineage>
        <taxon>Eukaryota</taxon>
        <taxon>Viridiplantae</taxon>
        <taxon>Chlorophyta</taxon>
        <taxon>core chlorophytes</taxon>
        <taxon>Trebouxiophyceae</taxon>
        <taxon>Chlorellales</taxon>
        <taxon>Chlorellaceae</taxon>
        <taxon>Chlorella clade</taxon>
        <taxon>Chlorella</taxon>
    </lineage>
</organism>
<dbReference type="Proteomes" id="UP001055712">
    <property type="component" value="Unassembled WGS sequence"/>
</dbReference>
<evidence type="ECO:0000256" key="4">
    <source>
        <dbReference type="ARBA" id="ARBA00022723"/>
    </source>
</evidence>